<dbReference type="EMBL" id="JABFUD020000007">
    <property type="protein sequence ID" value="KAI5077711.1"/>
    <property type="molecule type" value="Genomic_DNA"/>
</dbReference>
<reference evidence="1" key="1">
    <citation type="submission" date="2021-01" db="EMBL/GenBank/DDBJ databases">
        <title>Adiantum capillus-veneris genome.</title>
        <authorList>
            <person name="Fang Y."/>
            <person name="Liao Q."/>
        </authorList>
    </citation>
    <scope>NUCLEOTIDE SEQUENCE</scope>
    <source>
        <strain evidence="1">H3</strain>
        <tissue evidence="1">Leaf</tissue>
    </source>
</reference>
<keyword evidence="2" id="KW-1185">Reference proteome</keyword>
<dbReference type="InterPro" id="IPR006461">
    <property type="entry name" value="PLAC_motif_containing"/>
</dbReference>
<dbReference type="PANTHER" id="PTHR15907">
    <property type="entry name" value="DUF614 FAMILY PROTEIN-RELATED"/>
    <property type="match status" value="1"/>
</dbReference>
<gene>
    <name evidence="1" type="ORF">GOP47_0007535</name>
</gene>
<dbReference type="NCBIfam" id="TIGR01571">
    <property type="entry name" value="A_thal_Cys_rich"/>
    <property type="match status" value="1"/>
</dbReference>
<evidence type="ECO:0000313" key="1">
    <source>
        <dbReference type="EMBL" id="KAI5077711.1"/>
    </source>
</evidence>
<proteinExistence type="predicted"/>
<organism evidence="1 2">
    <name type="scientific">Adiantum capillus-veneris</name>
    <name type="common">Maidenhair fern</name>
    <dbReference type="NCBI Taxonomy" id="13818"/>
    <lineage>
        <taxon>Eukaryota</taxon>
        <taxon>Viridiplantae</taxon>
        <taxon>Streptophyta</taxon>
        <taxon>Embryophyta</taxon>
        <taxon>Tracheophyta</taxon>
        <taxon>Polypodiopsida</taxon>
        <taxon>Polypodiidae</taxon>
        <taxon>Polypodiales</taxon>
        <taxon>Pteridineae</taxon>
        <taxon>Pteridaceae</taxon>
        <taxon>Vittarioideae</taxon>
        <taxon>Adiantum</taxon>
    </lineage>
</organism>
<dbReference type="OrthoDB" id="1045822at2759"/>
<evidence type="ECO:0000313" key="2">
    <source>
        <dbReference type="Proteomes" id="UP000886520"/>
    </source>
</evidence>
<comment type="caution">
    <text evidence="1">The sequence shown here is derived from an EMBL/GenBank/DDBJ whole genome shotgun (WGS) entry which is preliminary data.</text>
</comment>
<protein>
    <submittedName>
        <fullName evidence="1">Uncharacterized protein</fullName>
    </submittedName>
</protein>
<sequence length="139" mass="14795">MAAAPPQHGQWTTGLCGCFEDFTSCCCSCCCPCVPVGEVVNVLENGQTSCCEGGLIFCVLQSLTGLGCLYTCGYRKKLRMRFGLPANPCNDVLTDCCCLCCSIAQTHRELKNRNIDPSQGFIVAGGPTAPPTGQFMHKA</sequence>
<dbReference type="Pfam" id="PF04749">
    <property type="entry name" value="PLAC8"/>
    <property type="match status" value="1"/>
</dbReference>
<accession>A0A9D4ZLM0</accession>
<dbReference type="AlphaFoldDB" id="A0A9D4ZLM0"/>
<dbReference type="Proteomes" id="UP000886520">
    <property type="component" value="Chromosome 7"/>
</dbReference>
<name>A0A9D4ZLM0_ADICA</name>